<keyword evidence="1" id="KW-0472">Membrane</keyword>
<dbReference type="AlphaFoldDB" id="A0A224XTJ8"/>
<evidence type="ECO:0000313" key="2">
    <source>
        <dbReference type="EMBL" id="JAW15867.1"/>
    </source>
</evidence>
<feature type="transmembrane region" description="Helical" evidence="1">
    <location>
        <begin position="47"/>
        <end position="65"/>
    </location>
</feature>
<name>A0A224XTJ8_9HEMI</name>
<organism evidence="2">
    <name type="scientific">Panstrongylus lignarius</name>
    <dbReference type="NCBI Taxonomy" id="156445"/>
    <lineage>
        <taxon>Eukaryota</taxon>
        <taxon>Metazoa</taxon>
        <taxon>Ecdysozoa</taxon>
        <taxon>Arthropoda</taxon>
        <taxon>Hexapoda</taxon>
        <taxon>Insecta</taxon>
        <taxon>Pterygota</taxon>
        <taxon>Neoptera</taxon>
        <taxon>Paraneoptera</taxon>
        <taxon>Hemiptera</taxon>
        <taxon>Heteroptera</taxon>
        <taxon>Panheteroptera</taxon>
        <taxon>Cimicomorpha</taxon>
        <taxon>Reduviidae</taxon>
        <taxon>Triatominae</taxon>
        <taxon>Panstrongylus</taxon>
    </lineage>
</organism>
<accession>A0A224XTJ8</accession>
<feature type="transmembrane region" description="Helical" evidence="1">
    <location>
        <begin position="16"/>
        <end position="35"/>
    </location>
</feature>
<proteinExistence type="predicted"/>
<reference evidence="2" key="1">
    <citation type="journal article" date="2018" name="PLoS Negl. Trop. Dis.">
        <title>An insight into the salivary gland and fat body transcriptome of Panstrongylus lignarius (Hemiptera: Heteroptera), the main vector of Chagas disease in Peru.</title>
        <authorList>
            <person name="Nevoa J.C."/>
            <person name="Mendes M.T."/>
            <person name="da Silva M.V."/>
            <person name="Soares S.C."/>
            <person name="Oliveira C.J.F."/>
            <person name="Ribeiro J.M.C."/>
        </authorList>
    </citation>
    <scope>NUCLEOTIDE SEQUENCE</scope>
</reference>
<dbReference type="EMBL" id="GFTR01000559">
    <property type="protein sequence ID" value="JAW15867.1"/>
    <property type="molecule type" value="Transcribed_RNA"/>
</dbReference>
<evidence type="ECO:0000256" key="1">
    <source>
        <dbReference type="SAM" id="Phobius"/>
    </source>
</evidence>
<sequence>MFQKRWLDCFWRTLHWFRIFSFFLFMTLRLFTRGMSHKMFNPSDGHLYYFCFLHTSSTFLHILMWNQTRKISQT</sequence>
<keyword evidence="1" id="KW-0812">Transmembrane</keyword>
<protein>
    <submittedName>
        <fullName evidence="2">Uncharacterized protein</fullName>
    </submittedName>
</protein>
<keyword evidence="1" id="KW-1133">Transmembrane helix</keyword>